<dbReference type="EMBL" id="VFPT01000002">
    <property type="protein sequence ID" value="TQM90336.1"/>
    <property type="molecule type" value="Genomic_DNA"/>
</dbReference>
<comment type="caution">
    <text evidence="3">The sequence shown here is derived from an EMBL/GenBank/DDBJ whole genome shotgun (WGS) entry which is preliminary data.</text>
</comment>
<dbReference type="InterPro" id="IPR028098">
    <property type="entry name" value="Glyco_trans_4-like_N"/>
</dbReference>
<evidence type="ECO:0000313" key="3">
    <source>
        <dbReference type="EMBL" id="TQM90336.1"/>
    </source>
</evidence>
<keyword evidence="4" id="KW-1185">Reference proteome</keyword>
<dbReference type="PANTHER" id="PTHR45947:SF13">
    <property type="entry name" value="TRANSFERASE"/>
    <property type="match status" value="1"/>
</dbReference>
<dbReference type="RefSeq" id="WP_142084772.1">
    <property type="nucleotide sequence ID" value="NZ_VFPT01000002.1"/>
</dbReference>
<keyword evidence="1" id="KW-0812">Transmembrane</keyword>
<dbReference type="SUPFAM" id="SSF53756">
    <property type="entry name" value="UDP-Glycosyltransferase/glycogen phosphorylase"/>
    <property type="match status" value="1"/>
</dbReference>
<feature type="transmembrane region" description="Helical" evidence="1">
    <location>
        <begin position="74"/>
        <end position="98"/>
    </location>
</feature>
<feature type="transmembrane region" description="Helical" evidence="1">
    <location>
        <begin position="151"/>
        <end position="168"/>
    </location>
</feature>
<keyword evidence="1" id="KW-0472">Membrane</keyword>
<evidence type="ECO:0000259" key="2">
    <source>
        <dbReference type="Pfam" id="PF13439"/>
    </source>
</evidence>
<protein>
    <submittedName>
        <fullName evidence="3">Glycosyl transferase family 4</fullName>
    </submittedName>
</protein>
<evidence type="ECO:0000256" key="1">
    <source>
        <dbReference type="SAM" id="Phobius"/>
    </source>
</evidence>
<dbReference type="PANTHER" id="PTHR45947">
    <property type="entry name" value="SULFOQUINOVOSYL TRANSFERASE SQD2"/>
    <property type="match status" value="1"/>
</dbReference>
<sequence length="646" mass="71788">MSEPKRILAFVPNGASTDNRVVREAESLKAAGHDVLLVGLRLPNLPGSEAFSPKGVRIQRIDWQYRAFSQIAMVYAAILLPLLAIVTLVAVALGWYVYNGLLAPLAGALFNAASDLLRLLGNWFHGLISSSQALLFATGYSIEDIAAAHPMAYHVVVVIILYLIYLVLRRPFNRFGSAIGHLYKQVINNPAISVVRQKVRYARNYGENENVQQYTLLESLLAPTNTAQGGFHERISHHFVAKSRINGFVETGRVFRPDIIHCHEIGPLPAAIALKKELGCKVIYEAHEIYDDLANASLRMSAAHQAIHKECLPHVDGFVTVNEAIADYYARTYPALPSPVVMPNSVYPKSVTYDGRLHEAAKLPPEAKIILYQGGFSPHRGLPILLEAAFSLPEDWYVVFMGRGPLEDQLRDAAIAFQAETLTRLRNGLTLEALAGNDDFERLTALAQVSVGENGTPVMREVPLEEFALSRALGAMTEEDTIKETIGKTVAELRDAEYQISAERKIRRVIDGVRFSRKFEKARFVPMAPHSELVEWTSGGTIGIIPYENIGLNHWHCSPNKIWEYPNAGVPILASRLNYLTQTIQKWNIGWTLASDPTVAEIVAAVRAITDEELEEKRAACKRFIESDNYTLHEKRLLTLVDEVAA</sequence>
<name>A0A543K5I6_9RHOB</name>
<organism evidence="3 4">
    <name type="scientific">Roseinatronobacter monicus</name>
    <dbReference type="NCBI Taxonomy" id="393481"/>
    <lineage>
        <taxon>Bacteria</taxon>
        <taxon>Pseudomonadati</taxon>
        <taxon>Pseudomonadota</taxon>
        <taxon>Alphaproteobacteria</taxon>
        <taxon>Rhodobacterales</taxon>
        <taxon>Paracoccaceae</taxon>
        <taxon>Roseinatronobacter</taxon>
    </lineage>
</organism>
<dbReference type="GO" id="GO:0016757">
    <property type="term" value="F:glycosyltransferase activity"/>
    <property type="evidence" value="ECO:0007669"/>
    <property type="project" value="UniProtKB-ARBA"/>
</dbReference>
<dbReference type="Proteomes" id="UP000320582">
    <property type="component" value="Unassembled WGS sequence"/>
</dbReference>
<proteinExistence type="predicted"/>
<keyword evidence="3" id="KW-0808">Transferase</keyword>
<dbReference type="AlphaFoldDB" id="A0A543K5I6"/>
<dbReference type="InterPro" id="IPR050194">
    <property type="entry name" value="Glycosyltransferase_grp1"/>
</dbReference>
<dbReference type="OrthoDB" id="9783380at2"/>
<dbReference type="Pfam" id="PF13439">
    <property type="entry name" value="Glyco_transf_4"/>
    <property type="match status" value="1"/>
</dbReference>
<reference evidence="3 4" key="1">
    <citation type="submission" date="2019-06" db="EMBL/GenBank/DDBJ databases">
        <title>Genomic Encyclopedia of Archaeal and Bacterial Type Strains, Phase II (KMG-II): from individual species to whole genera.</title>
        <authorList>
            <person name="Goeker M."/>
        </authorList>
    </citation>
    <scope>NUCLEOTIDE SEQUENCE [LARGE SCALE GENOMIC DNA]</scope>
    <source>
        <strain evidence="3 4">DSM 18423</strain>
    </source>
</reference>
<accession>A0A543K5I6</accession>
<feature type="domain" description="Glycosyltransferase subfamily 4-like N-terminal" evidence="2">
    <location>
        <begin position="253"/>
        <end position="346"/>
    </location>
</feature>
<gene>
    <name evidence="3" type="ORF">BD293_3713</name>
</gene>
<dbReference type="Gene3D" id="3.40.50.2000">
    <property type="entry name" value="Glycogen Phosphorylase B"/>
    <property type="match status" value="3"/>
</dbReference>
<keyword evidence="1" id="KW-1133">Transmembrane helix</keyword>
<evidence type="ECO:0000313" key="4">
    <source>
        <dbReference type="Proteomes" id="UP000320582"/>
    </source>
</evidence>